<gene>
    <name evidence="1" type="ORF">GIL414_LOCUS62146</name>
</gene>
<sequence>MINGLQSMQILNIHRDSELLNKDDFAKILEQMIRGCRLFTSRIAGLGKSSAIRH</sequence>
<dbReference type="Proteomes" id="UP000681720">
    <property type="component" value="Unassembled WGS sequence"/>
</dbReference>
<dbReference type="EMBL" id="CAJOBJ010248295">
    <property type="protein sequence ID" value="CAF5089280.1"/>
    <property type="molecule type" value="Genomic_DNA"/>
</dbReference>
<name>A0A8S3EX15_9BILA</name>
<proteinExistence type="predicted"/>
<comment type="caution">
    <text evidence="1">The sequence shown here is derived from an EMBL/GenBank/DDBJ whole genome shotgun (WGS) entry which is preliminary data.</text>
</comment>
<evidence type="ECO:0000313" key="1">
    <source>
        <dbReference type="EMBL" id="CAF5089280.1"/>
    </source>
</evidence>
<evidence type="ECO:0000313" key="2">
    <source>
        <dbReference type="Proteomes" id="UP000681720"/>
    </source>
</evidence>
<dbReference type="AlphaFoldDB" id="A0A8S3EX15"/>
<organism evidence="1 2">
    <name type="scientific">Rotaria magnacalcarata</name>
    <dbReference type="NCBI Taxonomy" id="392030"/>
    <lineage>
        <taxon>Eukaryota</taxon>
        <taxon>Metazoa</taxon>
        <taxon>Spiralia</taxon>
        <taxon>Gnathifera</taxon>
        <taxon>Rotifera</taxon>
        <taxon>Eurotatoria</taxon>
        <taxon>Bdelloidea</taxon>
        <taxon>Philodinida</taxon>
        <taxon>Philodinidae</taxon>
        <taxon>Rotaria</taxon>
    </lineage>
</organism>
<reference evidence="1" key="1">
    <citation type="submission" date="2021-02" db="EMBL/GenBank/DDBJ databases">
        <authorList>
            <person name="Nowell W R."/>
        </authorList>
    </citation>
    <scope>NUCLEOTIDE SEQUENCE</scope>
</reference>
<accession>A0A8S3EX15</accession>
<protein>
    <submittedName>
        <fullName evidence="1">Uncharacterized protein</fullName>
    </submittedName>
</protein>
<feature type="non-terminal residue" evidence="1">
    <location>
        <position position="54"/>
    </location>
</feature>